<dbReference type="Proteomes" id="UP000271974">
    <property type="component" value="Unassembled WGS sequence"/>
</dbReference>
<organism evidence="1 2">
    <name type="scientific">Elysia chlorotica</name>
    <name type="common">Eastern emerald elysia</name>
    <name type="synonym">Sea slug</name>
    <dbReference type="NCBI Taxonomy" id="188477"/>
    <lineage>
        <taxon>Eukaryota</taxon>
        <taxon>Metazoa</taxon>
        <taxon>Spiralia</taxon>
        <taxon>Lophotrochozoa</taxon>
        <taxon>Mollusca</taxon>
        <taxon>Gastropoda</taxon>
        <taxon>Heterobranchia</taxon>
        <taxon>Euthyneura</taxon>
        <taxon>Panpulmonata</taxon>
        <taxon>Sacoglossa</taxon>
        <taxon>Placobranchoidea</taxon>
        <taxon>Plakobranchidae</taxon>
        <taxon>Elysia</taxon>
    </lineage>
</organism>
<gene>
    <name evidence="1" type="ORF">EGW08_011540</name>
</gene>
<accession>A0A433TGJ4</accession>
<dbReference type="AlphaFoldDB" id="A0A433TGJ4"/>
<keyword evidence="2" id="KW-1185">Reference proteome</keyword>
<sequence length="130" mass="14034">MSKWAELARYPATRLSASQSSYRFSHPGMASTYSAQYDALLMSAARTSRAARSARIAAAASSDLKNCSCASRFGVMHMSYMFGQVVPDPERFRKLDSVRTAEAASTVVRATSHAMIGSGSDLVGQKGREK</sequence>
<comment type="caution">
    <text evidence="1">The sequence shown here is derived from an EMBL/GenBank/DDBJ whole genome shotgun (WGS) entry which is preliminary data.</text>
</comment>
<reference evidence="1 2" key="1">
    <citation type="submission" date="2019-01" db="EMBL/GenBank/DDBJ databases">
        <title>A draft genome assembly of the solar-powered sea slug Elysia chlorotica.</title>
        <authorList>
            <person name="Cai H."/>
            <person name="Li Q."/>
            <person name="Fang X."/>
            <person name="Li J."/>
            <person name="Curtis N.E."/>
            <person name="Altenburger A."/>
            <person name="Shibata T."/>
            <person name="Feng M."/>
            <person name="Maeda T."/>
            <person name="Schwartz J.A."/>
            <person name="Shigenobu S."/>
            <person name="Lundholm N."/>
            <person name="Nishiyama T."/>
            <person name="Yang H."/>
            <person name="Hasebe M."/>
            <person name="Li S."/>
            <person name="Pierce S.K."/>
            <person name="Wang J."/>
        </authorList>
    </citation>
    <scope>NUCLEOTIDE SEQUENCE [LARGE SCALE GENOMIC DNA]</scope>
    <source>
        <strain evidence="1">EC2010</strain>
        <tissue evidence="1">Whole organism of an adult</tissue>
    </source>
</reference>
<protein>
    <submittedName>
        <fullName evidence="1">Uncharacterized protein</fullName>
    </submittedName>
</protein>
<proteinExistence type="predicted"/>
<name>A0A433TGJ4_ELYCH</name>
<dbReference type="EMBL" id="RQTK01000377">
    <property type="protein sequence ID" value="RUS80717.1"/>
    <property type="molecule type" value="Genomic_DNA"/>
</dbReference>
<evidence type="ECO:0000313" key="2">
    <source>
        <dbReference type="Proteomes" id="UP000271974"/>
    </source>
</evidence>
<evidence type="ECO:0000313" key="1">
    <source>
        <dbReference type="EMBL" id="RUS80717.1"/>
    </source>
</evidence>